<dbReference type="AlphaFoldDB" id="A0AAW2FM30"/>
<comment type="caution">
    <text evidence="1">The sequence shown here is derived from an EMBL/GenBank/DDBJ whole genome shotgun (WGS) entry which is preliminary data.</text>
</comment>
<sequence length="61" mass="7416">MNNKPAFCYQLLKVHFAIITVLSSFNSWDRQRERRSYLRWTVSRASLRGGREKLYYAFRIN</sequence>
<organism evidence="1 2">
    <name type="scientific">Cardiocondyla obscurior</name>
    <dbReference type="NCBI Taxonomy" id="286306"/>
    <lineage>
        <taxon>Eukaryota</taxon>
        <taxon>Metazoa</taxon>
        <taxon>Ecdysozoa</taxon>
        <taxon>Arthropoda</taxon>
        <taxon>Hexapoda</taxon>
        <taxon>Insecta</taxon>
        <taxon>Pterygota</taxon>
        <taxon>Neoptera</taxon>
        <taxon>Endopterygota</taxon>
        <taxon>Hymenoptera</taxon>
        <taxon>Apocrita</taxon>
        <taxon>Aculeata</taxon>
        <taxon>Formicoidea</taxon>
        <taxon>Formicidae</taxon>
        <taxon>Myrmicinae</taxon>
        <taxon>Cardiocondyla</taxon>
    </lineage>
</organism>
<reference evidence="1 2" key="1">
    <citation type="submission" date="2023-03" db="EMBL/GenBank/DDBJ databases">
        <title>High recombination rates correlate with genetic variation in Cardiocondyla obscurior ants.</title>
        <authorList>
            <person name="Errbii M."/>
        </authorList>
    </citation>
    <scope>NUCLEOTIDE SEQUENCE [LARGE SCALE GENOMIC DNA]</scope>
    <source>
        <strain evidence="1">Alpha-2009</strain>
        <tissue evidence="1">Whole body</tissue>
    </source>
</reference>
<evidence type="ECO:0000313" key="1">
    <source>
        <dbReference type="EMBL" id="KAL0115441.1"/>
    </source>
</evidence>
<keyword evidence="2" id="KW-1185">Reference proteome</keyword>
<name>A0AAW2FM30_9HYME</name>
<protein>
    <submittedName>
        <fullName evidence="1">Uncharacterized protein</fullName>
    </submittedName>
</protein>
<accession>A0AAW2FM30</accession>
<dbReference type="Proteomes" id="UP001430953">
    <property type="component" value="Unassembled WGS sequence"/>
</dbReference>
<dbReference type="EMBL" id="JADYXP020000010">
    <property type="protein sequence ID" value="KAL0115441.1"/>
    <property type="molecule type" value="Genomic_DNA"/>
</dbReference>
<evidence type="ECO:0000313" key="2">
    <source>
        <dbReference type="Proteomes" id="UP001430953"/>
    </source>
</evidence>
<proteinExistence type="predicted"/>
<gene>
    <name evidence="1" type="ORF">PUN28_010757</name>
</gene>